<feature type="compositionally biased region" description="Basic and acidic residues" evidence="2">
    <location>
        <begin position="635"/>
        <end position="645"/>
    </location>
</feature>
<dbReference type="GO" id="GO:0007165">
    <property type="term" value="P:signal transduction"/>
    <property type="evidence" value="ECO:0007669"/>
    <property type="project" value="InterPro"/>
</dbReference>
<evidence type="ECO:0000256" key="2">
    <source>
        <dbReference type="SAM" id="MobiDB-lite"/>
    </source>
</evidence>
<keyword evidence="1" id="KW-0343">GTPase activation</keyword>
<evidence type="ECO:0000259" key="3">
    <source>
        <dbReference type="PROSITE" id="PS50238"/>
    </source>
</evidence>
<feature type="compositionally biased region" description="Polar residues" evidence="2">
    <location>
        <begin position="593"/>
        <end position="602"/>
    </location>
</feature>
<keyword evidence="5" id="KW-1185">Reference proteome</keyword>
<dbReference type="OrthoDB" id="79452at2759"/>
<proteinExistence type="predicted"/>
<dbReference type="SMART" id="SM00324">
    <property type="entry name" value="RhoGAP"/>
    <property type="match status" value="1"/>
</dbReference>
<dbReference type="Gene3D" id="1.10.555.10">
    <property type="entry name" value="Rho GTPase activation protein"/>
    <property type="match status" value="1"/>
</dbReference>
<feature type="compositionally biased region" description="Basic residues" evidence="2">
    <location>
        <begin position="646"/>
        <end position="655"/>
    </location>
</feature>
<evidence type="ECO:0000313" key="4">
    <source>
        <dbReference type="EMBL" id="CRL00003.1"/>
    </source>
</evidence>
<feature type="compositionally biased region" description="Polar residues" evidence="2">
    <location>
        <begin position="656"/>
        <end position="671"/>
    </location>
</feature>
<sequence length="877" mass="102031">MNHSTNDIGETLLKDDFSVDSRLMNCSRENCFSDENLKFDESMISQEHIYENISLKAEKKHRSWSSFVNKYRRKLKSKTDQLDQQVNYNTWLSADSQNLGEEDDEYNSSCSLSQCQEENIYENLTFENKGDLNSHYDDDDDDDDDEIFETNSVSYWLEALLNNTEDYESDEVMITKCIPSQHETVRCYQSTNLHSDFFKLIQSRFVTYSDLDRYKLEILSKCFDAIWNRDSENEILSGLYIFLNDIFSAYFRKSSTYKMNEPHVSHSKEKSIIRQQNNNENSYSTTVCKANDNRTFQKLETFILSVTLNRLTITYNESIKSFFALENSQAFQRYNEDILIFCRSLASNRRKFPHSENAASLGLQKTLEVILCNNKFSDKYRRNKKKAIESNEKTFLNDINQVVEQTNTLEENIYQPIWKWRTDCNNISTRDEIYASLESIKSDYEGWEVDSEFSFISSKHQSLVELDKNMYKSVCILYSEENPELNKIIYDYKSEIKSETVAPTKNETEVLDSTPTETKYQSKEFNFNNEFNSVKDWITLLKHPNYIDDEESMIMSETELTFGKLVHAEYKDSNKSLDSLESKDESPPKSKIISMSNGSYELNTKETATDKPIPGNYRNINEGETSIPESSEQIEEPKKEREGFRNKLRKFKLKSSKTPSPSRNLKVNNQDTPKESDDESFGPDLETVEKDSKSKVIPRIVVECVQILENDINLKTPGLYRVSGNKTVIEALKKKMNDKKLSKKESMTSLLKNQDVHSIAGVLKMFFRELTPPLMSPQVFRSCTNGNVTLDQICLYLKEMPACNYETLKYLMAHLKKVEQFSEDNLMNSGNIAICWGLCIFSSSFDPSNSDFFENDISKCNMLCKKMIDFYDTIFKE</sequence>
<dbReference type="GO" id="GO:0005737">
    <property type="term" value="C:cytoplasm"/>
    <property type="evidence" value="ECO:0007669"/>
    <property type="project" value="TreeGrafter"/>
</dbReference>
<feature type="region of interest" description="Disordered" evidence="2">
    <location>
        <begin position="574"/>
        <end position="687"/>
    </location>
</feature>
<feature type="compositionally biased region" description="Basic and acidic residues" evidence="2">
    <location>
        <begin position="574"/>
        <end position="588"/>
    </location>
</feature>
<dbReference type="Proteomes" id="UP000183832">
    <property type="component" value="Unassembled WGS sequence"/>
</dbReference>
<feature type="domain" description="Rho-GAP" evidence="3">
    <location>
        <begin position="683"/>
        <end position="875"/>
    </location>
</feature>
<dbReference type="CDD" id="cd00159">
    <property type="entry name" value="RhoGAP"/>
    <property type="match status" value="1"/>
</dbReference>
<dbReference type="InterPro" id="IPR000198">
    <property type="entry name" value="RhoGAP_dom"/>
</dbReference>
<dbReference type="PROSITE" id="PS50238">
    <property type="entry name" value="RHOGAP"/>
    <property type="match status" value="1"/>
</dbReference>
<reference evidence="4 5" key="1">
    <citation type="submission" date="2015-04" db="EMBL/GenBank/DDBJ databases">
        <authorList>
            <person name="Syromyatnikov M.Y."/>
            <person name="Popov V.N."/>
        </authorList>
    </citation>
    <scope>NUCLEOTIDE SEQUENCE [LARGE SCALE GENOMIC DNA]</scope>
</reference>
<dbReference type="EMBL" id="CVRI01000054">
    <property type="protein sequence ID" value="CRL00003.1"/>
    <property type="molecule type" value="Genomic_DNA"/>
</dbReference>
<protein>
    <submittedName>
        <fullName evidence="4">CLUMA_CG013293, isoform A</fullName>
    </submittedName>
</protein>
<dbReference type="GO" id="GO:0005096">
    <property type="term" value="F:GTPase activator activity"/>
    <property type="evidence" value="ECO:0007669"/>
    <property type="project" value="UniProtKB-KW"/>
</dbReference>
<dbReference type="STRING" id="568069.A0A1J1IIF5"/>
<dbReference type="InterPro" id="IPR050729">
    <property type="entry name" value="Rho-GAP"/>
</dbReference>
<evidence type="ECO:0000256" key="1">
    <source>
        <dbReference type="ARBA" id="ARBA00022468"/>
    </source>
</evidence>
<accession>A0A1J1IIF5</accession>
<organism evidence="4 5">
    <name type="scientific">Clunio marinus</name>
    <dbReference type="NCBI Taxonomy" id="568069"/>
    <lineage>
        <taxon>Eukaryota</taxon>
        <taxon>Metazoa</taxon>
        <taxon>Ecdysozoa</taxon>
        <taxon>Arthropoda</taxon>
        <taxon>Hexapoda</taxon>
        <taxon>Insecta</taxon>
        <taxon>Pterygota</taxon>
        <taxon>Neoptera</taxon>
        <taxon>Endopterygota</taxon>
        <taxon>Diptera</taxon>
        <taxon>Nematocera</taxon>
        <taxon>Chironomoidea</taxon>
        <taxon>Chironomidae</taxon>
        <taxon>Clunio</taxon>
    </lineage>
</organism>
<dbReference type="Pfam" id="PF00620">
    <property type="entry name" value="RhoGAP"/>
    <property type="match status" value="1"/>
</dbReference>
<evidence type="ECO:0000313" key="5">
    <source>
        <dbReference type="Proteomes" id="UP000183832"/>
    </source>
</evidence>
<dbReference type="PANTHER" id="PTHR23176:SF129">
    <property type="entry name" value="RHO GTPASE ACTIVATING PROTEIN AT 16F, ISOFORM E-RELATED"/>
    <property type="match status" value="1"/>
</dbReference>
<dbReference type="PANTHER" id="PTHR23176">
    <property type="entry name" value="RHO/RAC/CDC GTPASE-ACTIVATING PROTEIN"/>
    <property type="match status" value="1"/>
</dbReference>
<dbReference type="AlphaFoldDB" id="A0A1J1IIF5"/>
<name>A0A1J1IIF5_9DIPT</name>
<dbReference type="InterPro" id="IPR008936">
    <property type="entry name" value="Rho_GTPase_activation_prot"/>
</dbReference>
<dbReference type="SUPFAM" id="SSF48350">
    <property type="entry name" value="GTPase activation domain, GAP"/>
    <property type="match status" value="1"/>
</dbReference>
<gene>
    <name evidence="4" type="ORF">CLUMA_CG013293</name>
</gene>